<dbReference type="PROSITE" id="PS51257">
    <property type="entry name" value="PROKAR_LIPOPROTEIN"/>
    <property type="match status" value="1"/>
</dbReference>
<evidence type="ECO:0000313" key="1">
    <source>
        <dbReference type="EMBL" id="MCA0133117.1"/>
    </source>
</evidence>
<comment type="caution">
    <text evidence="1">The sequence shown here is derived from an EMBL/GenBank/DDBJ whole genome shotgun (WGS) entry which is preliminary data.</text>
</comment>
<keyword evidence="2" id="KW-1185">Reference proteome</keyword>
<evidence type="ECO:0000313" key="2">
    <source>
        <dbReference type="Proteomes" id="UP001198901"/>
    </source>
</evidence>
<organism evidence="1 2">
    <name type="scientific">Winogradskyella alexanderae</name>
    <dbReference type="NCBI Taxonomy" id="2877123"/>
    <lineage>
        <taxon>Bacteria</taxon>
        <taxon>Pseudomonadati</taxon>
        <taxon>Bacteroidota</taxon>
        <taxon>Flavobacteriia</taxon>
        <taxon>Flavobacteriales</taxon>
        <taxon>Flavobacteriaceae</taxon>
        <taxon>Winogradskyella</taxon>
    </lineage>
</organism>
<sequence>MKRLLLFLLFFGLIVFWSSCRNDFEFSPSKGNLEFAKDTVYLDTIFTNIGSSTYNLKVYNRSNEDIVIPTIQLENGVNSFYRMNVDGTTGLEGNQEGKFFENVELLANDSLFIFIETTIDIETLTNSDTQFLYTDRILFDSGNNQQDVDLVTLVKDAVFIYPNRDENTGIIETLTFDVDGDGNLDETTLQGRFLEDDELTFTNEKPYVIYGYAGVGEGKILTMEPGTRVHFHADSGIIVTNGGTLNINGSISADHESPENEVILEGDRLEPLFSEVPGQWGTIWLFNGSINNTINYATIKNATIGILSEGNQDEPNDKLTITNSQVFNSSAFGILGRATSISGENLVINNSGQSSFAGTLGGKYNFTHSTIANYWNTSFRQFPALLLNDYVEDENGVTITNDLIEANFNNCIVYGNDNPEFFLDSRGSVFNFKFNNCLLRFDNANLANTGNYIFSDTNVYEGNIFNIDPDFENAFDNLMAIGENSGANGIGSMIFSALVPNDILGIVRSSFPDAGAYESIPLED</sequence>
<accession>A0ABS7XW33</accession>
<dbReference type="RefSeq" id="WP_224529387.1">
    <property type="nucleotide sequence ID" value="NZ_JAIUJR010000007.1"/>
</dbReference>
<protein>
    <submittedName>
        <fullName evidence="1">Uncharacterized protein</fullName>
    </submittedName>
</protein>
<proteinExistence type="predicted"/>
<dbReference type="Proteomes" id="UP001198901">
    <property type="component" value="Unassembled WGS sequence"/>
</dbReference>
<dbReference type="EMBL" id="JAIUJR010000007">
    <property type="protein sequence ID" value="MCA0133117.1"/>
    <property type="molecule type" value="Genomic_DNA"/>
</dbReference>
<gene>
    <name evidence="1" type="ORF">LBU54_11025</name>
</gene>
<name>A0ABS7XW33_9FLAO</name>
<reference evidence="2" key="1">
    <citation type="submission" date="2023-07" db="EMBL/GenBank/DDBJ databases">
        <authorList>
            <person name="Yue Y."/>
        </authorList>
    </citation>
    <scope>NUCLEOTIDE SEQUENCE [LARGE SCALE GENOMIC DNA]</scope>
    <source>
        <strain evidence="2">D23</strain>
    </source>
</reference>